<dbReference type="SUPFAM" id="SSF56112">
    <property type="entry name" value="Protein kinase-like (PK-like)"/>
    <property type="match status" value="1"/>
</dbReference>
<gene>
    <name evidence="12" type="ORF">MONBRDRAFT_36366</name>
</gene>
<keyword evidence="2 10" id="KW-0723">Serine/threonine-protein kinase</keyword>
<comment type="catalytic activity">
    <reaction evidence="8">
        <text>L-seryl-[protein] + ATP = O-phospho-L-seryl-[protein] + ADP + H(+)</text>
        <dbReference type="Rhea" id="RHEA:17989"/>
        <dbReference type="Rhea" id="RHEA-COMP:9863"/>
        <dbReference type="Rhea" id="RHEA-COMP:11604"/>
        <dbReference type="ChEBI" id="CHEBI:15378"/>
        <dbReference type="ChEBI" id="CHEBI:29999"/>
        <dbReference type="ChEBI" id="CHEBI:30616"/>
        <dbReference type="ChEBI" id="CHEBI:83421"/>
        <dbReference type="ChEBI" id="CHEBI:456216"/>
        <dbReference type="EC" id="2.7.11.1"/>
    </reaction>
</comment>
<dbReference type="Pfam" id="PF00069">
    <property type="entry name" value="Pkinase"/>
    <property type="match status" value="1"/>
</dbReference>
<name>A9UV82_MONBE</name>
<evidence type="ECO:0000313" key="13">
    <source>
        <dbReference type="Proteomes" id="UP000001357"/>
    </source>
</evidence>
<evidence type="ECO:0000256" key="6">
    <source>
        <dbReference type="ARBA" id="ARBA00022840"/>
    </source>
</evidence>
<dbReference type="AlphaFoldDB" id="A9UV82"/>
<dbReference type="PANTHER" id="PTHR24346">
    <property type="entry name" value="MAP/MICROTUBULE AFFINITY-REGULATING KINASE"/>
    <property type="match status" value="1"/>
</dbReference>
<organism evidence="12 13">
    <name type="scientific">Monosiga brevicollis</name>
    <name type="common">Choanoflagellate</name>
    <dbReference type="NCBI Taxonomy" id="81824"/>
    <lineage>
        <taxon>Eukaryota</taxon>
        <taxon>Choanoflagellata</taxon>
        <taxon>Craspedida</taxon>
        <taxon>Salpingoecidae</taxon>
        <taxon>Monosiga</taxon>
    </lineage>
</organism>
<dbReference type="CDD" id="cd14339">
    <property type="entry name" value="UBA_SNRK"/>
    <property type="match status" value="1"/>
</dbReference>
<dbReference type="PROSITE" id="PS00108">
    <property type="entry name" value="PROTEIN_KINASE_ST"/>
    <property type="match status" value="1"/>
</dbReference>
<dbReference type="FunFam" id="1.10.510.10:FF:000592">
    <property type="entry name" value="CAMK family protein kinase"/>
    <property type="match status" value="1"/>
</dbReference>
<accession>A9UV82</accession>
<keyword evidence="5" id="KW-0418">Kinase</keyword>
<proteinExistence type="inferred from homology"/>
<evidence type="ECO:0000256" key="2">
    <source>
        <dbReference type="ARBA" id="ARBA00022527"/>
    </source>
</evidence>
<dbReference type="InterPro" id="IPR000719">
    <property type="entry name" value="Prot_kinase_dom"/>
</dbReference>
<dbReference type="GO" id="GO:0004674">
    <property type="term" value="F:protein serine/threonine kinase activity"/>
    <property type="evidence" value="ECO:0000318"/>
    <property type="project" value="GO_Central"/>
</dbReference>
<keyword evidence="13" id="KW-1185">Reference proteome</keyword>
<dbReference type="PANTHER" id="PTHR24346:SF45">
    <property type="entry name" value="PROTEIN KINASE DOMAIN-CONTAINING PROTEIN"/>
    <property type="match status" value="1"/>
</dbReference>
<dbReference type="KEGG" id="mbr:MONBRDRAFT_36366"/>
<dbReference type="FunFam" id="3.30.200.20:FF:000003">
    <property type="entry name" value="Non-specific serine/threonine protein kinase"/>
    <property type="match status" value="1"/>
</dbReference>
<evidence type="ECO:0000256" key="1">
    <source>
        <dbReference type="ARBA" id="ARBA00012513"/>
    </source>
</evidence>
<dbReference type="GeneID" id="5889508"/>
<dbReference type="EC" id="2.7.11.1" evidence="1"/>
<keyword evidence="3" id="KW-0808">Transferase</keyword>
<evidence type="ECO:0000256" key="4">
    <source>
        <dbReference type="ARBA" id="ARBA00022741"/>
    </source>
</evidence>
<feature type="binding site" evidence="9">
    <location>
        <position position="31"/>
    </location>
    <ligand>
        <name>ATP</name>
        <dbReference type="ChEBI" id="CHEBI:30616"/>
    </ligand>
</feature>
<dbReference type="InParanoid" id="A9UV82"/>
<dbReference type="InterPro" id="IPR011009">
    <property type="entry name" value="Kinase-like_dom_sf"/>
</dbReference>
<dbReference type="PROSITE" id="PS50011">
    <property type="entry name" value="PROTEIN_KINASE_DOM"/>
    <property type="match status" value="1"/>
</dbReference>
<dbReference type="RefSeq" id="XP_001744146.1">
    <property type="nucleotide sequence ID" value="XM_001744094.1"/>
</dbReference>
<feature type="domain" description="Protein kinase" evidence="11">
    <location>
        <begin position="2"/>
        <end position="259"/>
    </location>
</feature>
<dbReference type="Proteomes" id="UP000001357">
    <property type="component" value="Unassembled WGS sequence"/>
</dbReference>
<evidence type="ECO:0000256" key="9">
    <source>
        <dbReference type="PROSITE-ProRule" id="PRU10141"/>
    </source>
</evidence>
<reference evidence="12 13" key="1">
    <citation type="journal article" date="2008" name="Nature">
        <title>The genome of the choanoflagellate Monosiga brevicollis and the origin of metazoans.</title>
        <authorList>
            <consortium name="JGI Sequencing"/>
            <person name="King N."/>
            <person name="Westbrook M.J."/>
            <person name="Young S.L."/>
            <person name="Kuo A."/>
            <person name="Abedin M."/>
            <person name="Chapman J."/>
            <person name="Fairclough S."/>
            <person name="Hellsten U."/>
            <person name="Isogai Y."/>
            <person name="Letunic I."/>
            <person name="Marr M."/>
            <person name="Pincus D."/>
            <person name="Putnam N."/>
            <person name="Rokas A."/>
            <person name="Wright K.J."/>
            <person name="Zuzow R."/>
            <person name="Dirks W."/>
            <person name="Good M."/>
            <person name="Goodstein D."/>
            <person name="Lemons D."/>
            <person name="Li W."/>
            <person name="Lyons J.B."/>
            <person name="Morris A."/>
            <person name="Nichols S."/>
            <person name="Richter D.J."/>
            <person name="Salamov A."/>
            <person name="Bork P."/>
            <person name="Lim W.A."/>
            <person name="Manning G."/>
            <person name="Miller W.T."/>
            <person name="McGinnis W."/>
            <person name="Shapiro H."/>
            <person name="Tjian R."/>
            <person name="Grigoriev I.V."/>
            <person name="Rokhsar D."/>
        </authorList>
    </citation>
    <scope>NUCLEOTIDE SEQUENCE [LARGE SCALE GENOMIC DNA]</scope>
    <source>
        <strain evidence="13">MX1 / ATCC 50154</strain>
    </source>
</reference>
<comment type="similarity">
    <text evidence="10">Belongs to the protein kinase superfamily.</text>
</comment>
<evidence type="ECO:0000256" key="5">
    <source>
        <dbReference type="ARBA" id="ARBA00022777"/>
    </source>
</evidence>
<dbReference type="OMA" id="MSRSHPG"/>
<comment type="catalytic activity">
    <reaction evidence="7">
        <text>L-threonyl-[protein] + ATP = O-phospho-L-threonyl-[protein] + ADP + H(+)</text>
        <dbReference type="Rhea" id="RHEA:46608"/>
        <dbReference type="Rhea" id="RHEA-COMP:11060"/>
        <dbReference type="Rhea" id="RHEA-COMP:11605"/>
        <dbReference type="ChEBI" id="CHEBI:15378"/>
        <dbReference type="ChEBI" id="CHEBI:30013"/>
        <dbReference type="ChEBI" id="CHEBI:30616"/>
        <dbReference type="ChEBI" id="CHEBI:61977"/>
        <dbReference type="ChEBI" id="CHEBI:456216"/>
        <dbReference type="EC" id="2.7.11.1"/>
    </reaction>
</comment>
<evidence type="ECO:0000259" key="11">
    <source>
        <dbReference type="PROSITE" id="PS50011"/>
    </source>
</evidence>
<protein>
    <recommendedName>
        <fullName evidence="1">non-specific serine/threonine protein kinase</fullName>
        <ecNumber evidence="1">2.7.11.1</ecNumber>
    </recommendedName>
</protein>
<dbReference type="PROSITE" id="PS00107">
    <property type="entry name" value="PROTEIN_KINASE_ATP"/>
    <property type="match status" value="1"/>
</dbReference>
<dbReference type="EMBL" id="CH991546">
    <property type="protein sequence ID" value="EDQ90849.1"/>
    <property type="molecule type" value="Genomic_DNA"/>
</dbReference>
<dbReference type="Gene3D" id="1.10.510.10">
    <property type="entry name" value="Transferase(Phosphotransferase) domain 1"/>
    <property type="match status" value="1"/>
</dbReference>
<dbReference type="GO" id="GO:0005524">
    <property type="term" value="F:ATP binding"/>
    <property type="evidence" value="ECO:0007669"/>
    <property type="project" value="UniProtKB-UniRule"/>
</dbReference>
<keyword evidence="6 9" id="KW-0067">ATP-binding</keyword>
<evidence type="ECO:0000256" key="8">
    <source>
        <dbReference type="ARBA" id="ARBA00048679"/>
    </source>
</evidence>
<evidence type="ECO:0000256" key="7">
    <source>
        <dbReference type="ARBA" id="ARBA00047899"/>
    </source>
</evidence>
<sequence length="333" mass="38025">MYNFEEELGRGHFSIVKKAQHVLSKDMVAVKIIDKTTLQDDELDHLHHEVRVMKLIRHPHVIRLYQVCNTNTKLYLILELGEGGDLYEYLTKNGKMDEPRAQRLFRQIAEAVAFCHQHHIAHRDLKPENCVFATRKHEEEEETIKVTDFGLSNDFKPGEKMKTACGSLCYSCPEVLLQEPYDGPLADIWSLGVILFMMVTGRLPFQEPNDYQTITKIVDVKFEIPAFVSNECKDLISRLLVKEPSDRISLAEILAHPWLEGVVINLPSATPYANGRPVISDEQHERILATMSAAGLDPTKVTAALDNRSYDYLASTYFLLAERERPSFPVLIF</sequence>
<evidence type="ECO:0000256" key="3">
    <source>
        <dbReference type="ARBA" id="ARBA00022679"/>
    </source>
</evidence>
<dbReference type="InterPro" id="IPR008271">
    <property type="entry name" value="Ser/Thr_kinase_AS"/>
</dbReference>
<dbReference type="SMART" id="SM00220">
    <property type="entry name" value="S_TKc"/>
    <property type="match status" value="1"/>
</dbReference>
<keyword evidence="4 9" id="KW-0547">Nucleotide-binding</keyword>
<dbReference type="InterPro" id="IPR017441">
    <property type="entry name" value="Protein_kinase_ATP_BS"/>
</dbReference>
<evidence type="ECO:0000313" key="12">
    <source>
        <dbReference type="EMBL" id="EDQ90849.1"/>
    </source>
</evidence>
<evidence type="ECO:0000256" key="10">
    <source>
        <dbReference type="RuleBase" id="RU000304"/>
    </source>
</evidence>
<dbReference type="eggNOG" id="KOG4717">
    <property type="taxonomic scope" value="Eukaryota"/>
</dbReference>